<dbReference type="Gene3D" id="1.20.1250.20">
    <property type="entry name" value="MFS general substrate transporter like domains"/>
    <property type="match status" value="1"/>
</dbReference>
<keyword evidence="3 4" id="KW-0472">Membrane</keyword>
<feature type="domain" description="Major facilitator superfamily (MFS) profile" evidence="5">
    <location>
        <begin position="1"/>
        <end position="93"/>
    </location>
</feature>
<evidence type="ECO:0000256" key="4">
    <source>
        <dbReference type="SAM" id="Phobius"/>
    </source>
</evidence>
<sequence>MLLVAGAVGFDLGIQASLIAHQTIVYGLDPAARSRLNAVLMTGVFVGMAAGSALGSAALAHWGWQGVVGVAVAASLAAWVLRLATPHRPMIHA</sequence>
<proteinExistence type="predicted"/>
<dbReference type="AlphaFoldDB" id="A0A7V8FQX0"/>
<evidence type="ECO:0000313" key="7">
    <source>
        <dbReference type="Proteomes" id="UP000461670"/>
    </source>
</evidence>
<organism evidence="6 7">
    <name type="scientific">Paracidovorax wautersii</name>
    <dbReference type="NCBI Taxonomy" id="1177982"/>
    <lineage>
        <taxon>Bacteria</taxon>
        <taxon>Pseudomonadati</taxon>
        <taxon>Pseudomonadota</taxon>
        <taxon>Betaproteobacteria</taxon>
        <taxon>Burkholderiales</taxon>
        <taxon>Comamonadaceae</taxon>
        <taxon>Paracidovorax</taxon>
    </lineage>
</organism>
<protein>
    <recommendedName>
        <fullName evidence="5">Major facilitator superfamily (MFS) profile domain-containing protein</fullName>
    </recommendedName>
</protein>
<dbReference type="PROSITE" id="PS50850">
    <property type="entry name" value="MFS"/>
    <property type="match status" value="1"/>
</dbReference>
<evidence type="ECO:0000259" key="5">
    <source>
        <dbReference type="PROSITE" id="PS50850"/>
    </source>
</evidence>
<comment type="caution">
    <text evidence="6">The sequence shown here is derived from an EMBL/GenBank/DDBJ whole genome shotgun (WGS) entry which is preliminary data.</text>
</comment>
<dbReference type="InterPro" id="IPR020846">
    <property type="entry name" value="MFS_dom"/>
</dbReference>
<accession>A0A7V8FQX0</accession>
<dbReference type="EMBL" id="WNDQ01000009">
    <property type="protein sequence ID" value="KAF1022778.1"/>
    <property type="molecule type" value="Genomic_DNA"/>
</dbReference>
<evidence type="ECO:0000256" key="2">
    <source>
        <dbReference type="ARBA" id="ARBA00022989"/>
    </source>
</evidence>
<dbReference type="GO" id="GO:0022857">
    <property type="term" value="F:transmembrane transporter activity"/>
    <property type="evidence" value="ECO:0007669"/>
    <property type="project" value="InterPro"/>
</dbReference>
<evidence type="ECO:0000313" key="6">
    <source>
        <dbReference type="EMBL" id="KAF1022778.1"/>
    </source>
</evidence>
<dbReference type="PANTHER" id="PTHR42910">
    <property type="entry name" value="TRANSPORTER SCO4007-RELATED"/>
    <property type="match status" value="1"/>
</dbReference>
<dbReference type="SUPFAM" id="SSF103473">
    <property type="entry name" value="MFS general substrate transporter"/>
    <property type="match status" value="1"/>
</dbReference>
<feature type="transmembrane region" description="Helical" evidence="4">
    <location>
        <begin position="38"/>
        <end position="60"/>
    </location>
</feature>
<dbReference type="Proteomes" id="UP000461670">
    <property type="component" value="Unassembled WGS sequence"/>
</dbReference>
<dbReference type="InterPro" id="IPR036259">
    <property type="entry name" value="MFS_trans_sf"/>
</dbReference>
<evidence type="ECO:0000256" key="3">
    <source>
        <dbReference type="ARBA" id="ARBA00023136"/>
    </source>
</evidence>
<gene>
    <name evidence="6" type="ORF">GAK30_00935</name>
</gene>
<feature type="transmembrane region" description="Helical" evidence="4">
    <location>
        <begin position="66"/>
        <end position="84"/>
    </location>
</feature>
<evidence type="ECO:0000256" key="1">
    <source>
        <dbReference type="ARBA" id="ARBA00022692"/>
    </source>
</evidence>
<reference evidence="7" key="1">
    <citation type="journal article" date="2020" name="MBio">
        <title>Horizontal gene transfer to a defensive symbiont with a reduced genome amongst a multipartite beetle microbiome.</title>
        <authorList>
            <person name="Waterworth S.C."/>
            <person name="Florez L.V."/>
            <person name="Rees E.R."/>
            <person name="Hertweck C."/>
            <person name="Kaltenpoth M."/>
            <person name="Kwan J.C."/>
        </authorList>
    </citation>
    <scope>NUCLEOTIDE SEQUENCE [LARGE SCALE GENOMIC DNA]</scope>
</reference>
<keyword evidence="1 4" id="KW-0812">Transmembrane</keyword>
<keyword evidence="2 4" id="KW-1133">Transmembrane helix</keyword>
<name>A0A7V8FQX0_9BURK</name>
<dbReference type="PANTHER" id="PTHR42910:SF1">
    <property type="entry name" value="MAJOR FACILITATOR SUPERFAMILY (MFS) PROFILE DOMAIN-CONTAINING PROTEIN"/>
    <property type="match status" value="1"/>
</dbReference>